<evidence type="ECO:0000313" key="3">
    <source>
        <dbReference type="Proteomes" id="UP001597472"/>
    </source>
</evidence>
<dbReference type="Gene3D" id="2.70.70.10">
    <property type="entry name" value="Glucose Permease (Domain IIA)"/>
    <property type="match status" value="1"/>
</dbReference>
<dbReference type="InterPro" id="IPR011055">
    <property type="entry name" value="Dup_hybrid_motif"/>
</dbReference>
<keyword evidence="3" id="KW-1185">Reference proteome</keyword>
<dbReference type="Gene3D" id="3.10.350.10">
    <property type="entry name" value="LysM domain"/>
    <property type="match status" value="1"/>
</dbReference>
<dbReference type="InterPro" id="IPR018392">
    <property type="entry name" value="LysM"/>
</dbReference>
<name>A0ABW5KSX4_9FLAO</name>
<evidence type="ECO:0000259" key="1">
    <source>
        <dbReference type="PROSITE" id="PS51782"/>
    </source>
</evidence>
<evidence type="ECO:0000313" key="2">
    <source>
        <dbReference type="EMBL" id="MFD2550855.1"/>
    </source>
</evidence>
<dbReference type="Pfam" id="PF01551">
    <property type="entry name" value="Peptidase_M23"/>
    <property type="match status" value="1"/>
</dbReference>
<dbReference type="SMART" id="SM00257">
    <property type="entry name" value="LysM"/>
    <property type="match status" value="1"/>
</dbReference>
<comment type="caution">
    <text evidence="2">The sequence shown here is derived from an EMBL/GenBank/DDBJ whole genome shotgun (WGS) entry which is preliminary data.</text>
</comment>
<dbReference type="Proteomes" id="UP001597472">
    <property type="component" value="Unassembled WGS sequence"/>
</dbReference>
<feature type="domain" description="LysM" evidence="1">
    <location>
        <begin position="260"/>
        <end position="304"/>
    </location>
</feature>
<dbReference type="InterPro" id="IPR016047">
    <property type="entry name" value="M23ase_b-sheet_dom"/>
</dbReference>
<dbReference type="CDD" id="cd12797">
    <property type="entry name" value="M23_peptidase"/>
    <property type="match status" value="1"/>
</dbReference>
<dbReference type="SUPFAM" id="SSF51261">
    <property type="entry name" value="Duplicated hybrid motif"/>
    <property type="match status" value="1"/>
</dbReference>
<dbReference type="SUPFAM" id="SSF54106">
    <property type="entry name" value="LysM domain"/>
    <property type="match status" value="1"/>
</dbReference>
<dbReference type="EMBL" id="JBHULS010000001">
    <property type="protein sequence ID" value="MFD2550855.1"/>
    <property type="molecule type" value="Genomic_DNA"/>
</dbReference>
<dbReference type="CDD" id="cd00118">
    <property type="entry name" value="LysM"/>
    <property type="match status" value="1"/>
</dbReference>
<organism evidence="2 3">
    <name type="scientific">Bizionia sediminis</name>
    <dbReference type="NCBI Taxonomy" id="1737064"/>
    <lineage>
        <taxon>Bacteria</taxon>
        <taxon>Pseudomonadati</taxon>
        <taxon>Bacteroidota</taxon>
        <taxon>Flavobacteriia</taxon>
        <taxon>Flavobacteriales</taxon>
        <taxon>Flavobacteriaceae</taxon>
        <taxon>Bizionia</taxon>
    </lineage>
</organism>
<reference evidence="3" key="1">
    <citation type="journal article" date="2019" name="Int. J. Syst. Evol. Microbiol.">
        <title>The Global Catalogue of Microorganisms (GCM) 10K type strain sequencing project: providing services to taxonomists for standard genome sequencing and annotation.</title>
        <authorList>
            <consortium name="The Broad Institute Genomics Platform"/>
            <consortium name="The Broad Institute Genome Sequencing Center for Infectious Disease"/>
            <person name="Wu L."/>
            <person name="Ma J."/>
        </authorList>
    </citation>
    <scope>NUCLEOTIDE SEQUENCE [LARGE SCALE GENOMIC DNA]</scope>
    <source>
        <strain evidence="3">KCTC 42587</strain>
    </source>
</reference>
<dbReference type="InterPro" id="IPR050570">
    <property type="entry name" value="Cell_wall_metabolism_enzyme"/>
</dbReference>
<dbReference type="Pfam" id="PF01476">
    <property type="entry name" value="LysM"/>
    <property type="match status" value="1"/>
</dbReference>
<accession>A0ABW5KSX4</accession>
<dbReference type="PANTHER" id="PTHR21666:SF270">
    <property type="entry name" value="MUREIN HYDROLASE ACTIVATOR ENVC"/>
    <property type="match status" value="1"/>
</dbReference>
<dbReference type="RefSeq" id="WP_376891776.1">
    <property type="nucleotide sequence ID" value="NZ_JBHULS010000001.1"/>
</dbReference>
<dbReference type="InterPro" id="IPR036779">
    <property type="entry name" value="LysM_dom_sf"/>
</dbReference>
<protein>
    <submittedName>
        <fullName evidence="2">Peptidoglycan DD-metalloendopeptidase family protein</fullName>
    </submittedName>
</protein>
<dbReference type="PANTHER" id="PTHR21666">
    <property type="entry name" value="PEPTIDASE-RELATED"/>
    <property type="match status" value="1"/>
</dbReference>
<sequence>MRKFIYIVFFLCPLIQAFGQIIATNGVSSNLRKFVASSYDLLETYEAEAPAPLTETADITTNYWDTNKLTIAYETDLKFPIHLQFNDSSYVSPIAKNKVITSRYGWRKGRAHKGIDIDLETGDSLFAMFDGIIRFAKYSSGHGHTVVVRHFNGLETVYAHLSRYGVKINDTVKAGDYLGKGGASGNARGSHLHLEVSYQGIQINPEYLLQFNDSNKIRAKELWITKDMTRPELFNSKRKPDVAVVTSEADALKQASKPKTIYVVKRGDTLSRISAKTNMSISALCKLNNIQKNAILKIGQRLQVI</sequence>
<proteinExistence type="predicted"/>
<dbReference type="PROSITE" id="PS51782">
    <property type="entry name" value="LYSM"/>
    <property type="match status" value="1"/>
</dbReference>
<gene>
    <name evidence="2" type="ORF">ACFSQP_03395</name>
</gene>